<feature type="transmembrane region" description="Helical" evidence="1">
    <location>
        <begin position="54"/>
        <end position="74"/>
    </location>
</feature>
<keyword evidence="3" id="KW-1185">Reference proteome</keyword>
<evidence type="ECO:0000256" key="1">
    <source>
        <dbReference type="SAM" id="Phobius"/>
    </source>
</evidence>
<dbReference type="RefSeq" id="WP_264141353.1">
    <property type="nucleotide sequence ID" value="NZ_JAOYEY010000017.1"/>
</dbReference>
<organism evidence="2 3">
    <name type="scientific">Metabacillus halosaccharovorans</name>
    <dbReference type="NCBI Taxonomy" id="930124"/>
    <lineage>
        <taxon>Bacteria</taxon>
        <taxon>Bacillati</taxon>
        <taxon>Bacillota</taxon>
        <taxon>Bacilli</taxon>
        <taxon>Bacillales</taxon>
        <taxon>Bacillaceae</taxon>
        <taxon>Metabacillus</taxon>
    </lineage>
</organism>
<comment type="caution">
    <text evidence="2">The sequence shown here is derived from an EMBL/GenBank/DDBJ whole genome shotgun (WGS) entry which is preliminary data.</text>
</comment>
<evidence type="ECO:0000313" key="2">
    <source>
        <dbReference type="EMBL" id="MCV9884386.1"/>
    </source>
</evidence>
<keyword evidence="1" id="KW-0472">Membrane</keyword>
<feature type="transmembrane region" description="Helical" evidence="1">
    <location>
        <begin position="81"/>
        <end position="101"/>
    </location>
</feature>
<feature type="transmembrane region" description="Helical" evidence="1">
    <location>
        <begin position="24"/>
        <end position="42"/>
    </location>
</feature>
<evidence type="ECO:0000313" key="3">
    <source>
        <dbReference type="Proteomes" id="UP001526147"/>
    </source>
</evidence>
<protein>
    <submittedName>
        <fullName evidence="2">Uncharacterized protein</fullName>
    </submittedName>
</protein>
<reference evidence="2 3" key="1">
    <citation type="submission" date="2022-10" db="EMBL/GenBank/DDBJ databases">
        <title>Draft genome assembly of moderately radiation resistant bacterium Metabacillus halosaccharovorans.</title>
        <authorList>
            <person name="Pal S."/>
            <person name="Gopinathan A."/>
        </authorList>
    </citation>
    <scope>NUCLEOTIDE SEQUENCE [LARGE SCALE GENOMIC DNA]</scope>
    <source>
        <strain evidence="2 3">VITHBRA001</strain>
    </source>
</reference>
<keyword evidence="1" id="KW-0812">Transmembrane</keyword>
<dbReference type="Proteomes" id="UP001526147">
    <property type="component" value="Unassembled WGS sequence"/>
</dbReference>
<sequence>METNVQTTQDVKIVTKKEISMRKLLNIIGMFIFCGLALSNVTNPLPSSDDTKEFLLFIGGSASIYYLLVNIYFIGQIGRKIVFTILIFLGCFSVFMTFYLANNPIPH</sequence>
<keyword evidence="1" id="KW-1133">Transmembrane helix</keyword>
<accession>A0ABT3DC00</accession>
<name>A0ABT3DC00_9BACI</name>
<proteinExistence type="predicted"/>
<gene>
    <name evidence="2" type="ORF">OIH86_01820</name>
</gene>
<dbReference type="EMBL" id="JAOYEY010000017">
    <property type="protein sequence ID" value="MCV9884386.1"/>
    <property type="molecule type" value="Genomic_DNA"/>
</dbReference>